<protein>
    <submittedName>
        <fullName evidence="15">LRR receptor-like serine threonine- kinase GSO1</fullName>
    </submittedName>
</protein>
<keyword evidence="10 15" id="KW-0675">Receptor</keyword>
<keyword evidence="7" id="KW-0677">Repeat</keyword>
<evidence type="ECO:0000256" key="3">
    <source>
        <dbReference type="ARBA" id="ARBA00022475"/>
    </source>
</evidence>
<name>A0A8S0TBF9_OLEEU</name>
<organism evidence="15 16">
    <name type="scientific">Olea europaea subsp. europaea</name>
    <dbReference type="NCBI Taxonomy" id="158383"/>
    <lineage>
        <taxon>Eukaryota</taxon>
        <taxon>Viridiplantae</taxon>
        <taxon>Streptophyta</taxon>
        <taxon>Embryophyta</taxon>
        <taxon>Tracheophyta</taxon>
        <taxon>Spermatophyta</taxon>
        <taxon>Magnoliopsida</taxon>
        <taxon>eudicotyledons</taxon>
        <taxon>Gunneridae</taxon>
        <taxon>Pentapetalae</taxon>
        <taxon>asterids</taxon>
        <taxon>lamiids</taxon>
        <taxon>Lamiales</taxon>
        <taxon>Oleaceae</taxon>
        <taxon>Oleeae</taxon>
        <taxon>Olea</taxon>
    </lineage>
</organism>
<keyword evidence="4" id="KW-0433">Leucine-rich repeat</keyword>
<dbReference type="FunFam" id="3.80.10.10:FF:000041">
    <property type="entry name" value="LRR receptor-like serine/threonine-protein kinase ERECTA"/>
    <property type="match status" value="1"/>
</dbReference>
<feature type="domain" description="Leucine-rich repeat-containing N-terminal plant-type" evidence="14">
    <location>
        <begin position="27"/>
        <end position="64"/>
    </location>
</feature>
<dbReference type="PANTHER" id="PTHR48062:SF21">
    <property type="entry name" value="RECEPTOR-LIKE PROTEIN 12"/>
    <property type="match status" value="1"/>
</dbReference>
<dbReference type="InterPro" id="IPR001611">
    <property type="entry name" value="Leu-rich_rpt"/>
</dbReference>
<dbReference type="InterPro" id="IPR003591">
    <property type="entry name" value="Leu-rich_rpt_typical-subtyp"/>
</dbReference>
<keyword evidence="3" id="KW-1003">Cell membrane</keyword>
<evidence type="ECO:0000256" key="12">
    <source>
        <dbReference type="SAM" id="Phobius"/>
    </source>
</evidence>
<evidence type="ECO:0000256" key="2">
    <source>
        <dbReference type="ARBA" id="ARBA00009592"/>
    </source>
</evidence>
<keyword evidence="16" id="KW-1185">Reference proteome</keyword>
<evidence type="ECO:0000256" key="10">
    <source>
        <dbReference type="ARBA" id="ARBA00023170"/>
    </source>
</evidence>
<dbReference type="GO" id="GO:0016301">
    <property type="term" value="F:kinase activity"/>
    <property type="evidence" value="ECO:0007669"/>
    <property type="project" value="UniProtKB-KW"/>
</dbReference>
<evidence type="ECO:0000259" key="14">
    <source>
        <dbReference type="Pfam" id="PF08263"/>
    </source>
</evidence>
<dbReference type="GO" id="GO:0051707">
    <property type="term" value="P:response to other organism"/>
    <property type="evidence" value="ECO:0007669"/>
    <property type="project" value="UniProtKB-ARBA"/>
</dbReference>
<dbReference type="PANTHER" id="PTHR48062">
    <property type="entry name" value="RECEPTOR-LIKE PROTEIN 14"/>
    <property type="match status" value="1"/>
</dbReference>
<proteinExistence type="inferred from homology"/>
<dbReference type="Pfam" id="PF00560">
    <property type="entry name" value="LRR_1"/>
    <property type="match status" value="5"/>
</dbReference>
<dbReference type="Gramene" id="OE9A047998T1">
    <property type="protein sequence ID" value="OE9A047998C1"/>
    <property type="gene ID" value="OE9A047998"/>
</dbReference>
<evidence type="ECO:0000256" key="6">
    <source>
        <dbReference type="ARBA" id="ARBA00022729"/>
    </source>
</evidence>
<keyword evidence="5 12" id="KW-0812">Transmembrane</keyword>
<feature type="transmembrane region" description="Helical" evidence="12">
    <location>
        <begin position="1033"/>
        <end position="1057"/>
    </location>
</feature>
<gene>
    <name evidence="15" type="ORF">OLEA9_A047998</name>
</gene>
<dbReference type="GO" id="GO:0006952">
    <property type="term" value="P:defense response"/>
    <property type="evidence" value="ECO:0007669"/>
    <property type="project" value="UniProtKB-ARBA"/>
</dbReference>
<dbReference type="InterPro" id="IPR013210">
    <property type="entry name" value="LRR_N_plant-typ"/>
</dbReference>
<dbReference type="SMART" id="SM00365">
    <property type="entry name" value="LRR_SD22"/>
    <property type="match status" value="9"/>
</dbReference>
<dbReference type="FunFam" id="3.80.10.10:FF:000213">
    <property type="entry name" value="Tyrosine-sulfated glycopeptide receptor 1"/>
    <property type="match status" value="1"/>
</dbReference>
<dbReference type="GO" id="GO:0005886">
    <property type="term" value="C:plasma membrane"/>
    <property type="evidence" value="ECO:0007669"/>
    <property type="project" value="UniProtKB-SubCell"/>
</dbReference>
<dbReference type="InterPro" id="IPR051502">
    <property type="entry name" value="RLP_Defense_Trigger"/>
</dbReference>
<feature type="chain" id="PRO_5035860161" evidence="13">
    <location>
        <begin position="24"/>
        <end position="1060"/>
    </location>
</feature>
<keyword evidence="9 12" id="KW-0472">Membrane</keyword>
<dbReference type="EMBL" id="CACTIH010005751">
    <property type="protein sequence ID" value="CAA3001333.1"/>
    <property type="molecule type" value="Genomic_DNA"/>
</dbReference>
<keyword evidence="11" id="KW-0325">Glycoprotein</keyword>
<dbReference type="Pfam" id="PF08263">
    <property type="entry name" value="LRRNT_2"/>
    <property type="match status" value="1"/>
</dbReference>
<dbReference type="Pfam" id="PF13855">
    <property type="entry name" value="LRR_8"/>
    <property type="match status" value="2"/>
</dbReference>
<evidence type="ECO:0000256" key="8">
    <source>
        <dbReference type="ARBA" id="ARBA00022989"/>
    </source>
</evidence>
<dbReference type="FunFam" id="3.80.10.10:FF:000095">
    <property type="entry name" value="LRR receptor-like serine/threonine-protein kinase GSO1"/>
    <property type="match status" value="1"/>
</dbReference>
<evidence type="ECO:0000313" key="15">
    <source>
        <dbReference type="EMBL" id="CAA3001333.1"/>
    </source>
</evidence>
<evidence type="ECO:0000256" key="4">
    <source>
        <dbReference type="ARBA" id="ARBA00022614"/>
    </source>
</evidence>
<keyword evidence="6 13" id="KW-0732">Signal</keyword>
<dbReference type="PRINTS" id="PR00019">
    <property type="entry name" value="LEURICHRPT"/>
</dbReference>
<comment type="similarity">
    <text evidence="2">Belongs to the RLP family.</text>
</comment>
<evidence type="ECO:0000256" key="7">
    <source>
        <dbReference type="ARBA" id="ARBA00022737"/>
    </source>
</evidence>
<dbReference type="Gene3D" id="3.80.10.10">
    <property type="entry name" value="Ribonuclease Inhibitor"/>
    <property type="match status" value="6"/>
</dbReference>
<keyword evidence="8 12" id="KW-1133">Transmembrane helix</keyword>
<evidence type="ECO:0000256" key="1">
    <source>
        <dbReference type="ARBA" id="ARBA00004251"/>
    </source>
</evidence>
<feature type="transmembrane region" description="Helical" evidence="12">
    <location>
        <begin position="1004"/>
        <end position="1026"/>
    </location>
</feature>
<evidence type="ECO:0000313" key="16">
    <source>
        <dbReference type="Proteomes" id="UP000594638"/>
    </source>
</evidence>
<dbReference type="OrthoDB" id="4691307at2759"/>
<evidence type="ECO:0000256" key="5">
    <source>
        <dbReference type="ARBA" id="ARBA00022692"/>
    </source>
</evidence>
<comment type="caution">
    <text evidence="15">The sequence shown here is derived from an EMBL/GenBank/DDBJ whole genome shotgun (WGS) entry which is preliminary data.</text>
</comment>
<dbReference type="Proteomes" id="UP000594638">
    <property type="component" value="Unassembled WGS sequence"/>
</dbReference>
<dbReference type="SUPFAM" id="SSF52058">
    <property type="entry name" value="L domain-like"/>
    <property type="match status" value="4"/>
</dbReference>
<reference evidence="15 16" key="1">
    <citation type="submission" date="2019-12" db="EMBL/GenBank/DDBJ databases">
        <authorList>
            <person name="Alioto T."/>
            <person name="Alioto T."/>
            <person name="Gomez Garrido J."/>
        </authorList>
    </citation>
    <scope>NUCLEOTIDE SEQUENCE [LARGE SCALE GENOMIC DNA]</scope>
</reference>
<sequence length="1060" mass="118507">MKIAKFWLWLFMVVSLNEWSCFGCWEEERSALLQLKENINFPDGKSLSSWIAADCCLWRGVECSRWSRRVTQLNLGWTRDPKLGDWHFNASLFLPFEDLKTLSLWSNNLVGWIENEGFDRLSKLRNLEALGLGENSFNRSILASLSQLSSLKNLNLRYSFLPGKTSVDSHERLSGLSKLEILDFSFNSVNDSDVLSVLRLKNLKLLELHANDFNNSIFSSLQGLSSRKYLGLSGNKIKGSIQVNVIAKCPCKHALMGLSSSVAQEFICFPTMSGIKSMCRLEALYLDGIKSNVSNTLQSLTPFSNLKKLYLRNNTLEGMLVTYALRNLSQLEGLYLDHSSVDANFLQSIGVMTSLKFLTLSECELNGTLPAQGWCELKNLEKLDLSKNMFEGLLPSCLGNMTCLRFIDLSYNRFVGNIAFSPLPKLKSLEYLSLSHNNFQVPISFELFSNHSNLRVITAGTNQAIAETVSRNWIPTFQLQSFSMSNCTGHLTIPKFLHYQFDLRILDLSRNGLRGNFPSWLLGNNTRLKGVDLGNNALTGPLELPSSAKLDLGLLDISNNDLRGEVPTNISAVFPNLIVLNMSRNVFDGCVPSSFGDLKALEFLDLSNNNLSGQVPQELSAGCSSLFLFKISNNKLQGQIFPEFINLPNLVYLYLDSNEFSGTIPDSLSTIPLEVLDISNNSLFGNLPMSMDLSENNLSGSIPSCFNPRGLSHVFLNNNLLEGQLSYAFYNSNSLVTLDLRENRFTGNIPHWIGNLSSLSVILLRGNHFEGTIPEQLCQMKRLSMIDLSYNDLSGQIPHCLDNITLEATKDKSSIFGVSDFIGRGESEMAHVSLYKRVYFPSTNVPIETVFTTKRNSYAYKGSILDHMSGIDLSSNKLHGEIPEEFGMLREIRALNLSHNNLTGTMPATFSNLHQIESLDLSYNSLSGRIPTGLSDLNSLAVFSVANNNLSGMIPEKGQFGTFDEGCYKGNPFLCGRPLPFDCESTLGSPIVSNDETGFVDMDVFYISFAVSCVSVVLCMAAVLYINPHWRRVWFHLIDVYIVRFLYRVFVFSYSIVNKL</sequence>
<accession>A0A8S0TBF9</accession>
<keyword evidence="15" id="KW-0418">Kinase</keyword>
<feature type="signal peptide" evidence="13">
    <location>
        <begin position="1"/>
        <end position="23"/>
    </location>
</feature>
<evidence type="ECO:0000256" key="11">
    <source>
        <dbReference type="ARBA" id="ARBA00023180"/>
    </source>
</evidence>
<dbReference type="SMART" id="SM00369">
    <property type="entry name" value="LRR_TYP"/>
    <property type="match status" value="9"/>
</dbReference>
<dbReference type="AlphaFoldDB" id="A0A8S0TBF9"/>
<comment type="subcellular location">
    <subcellularLocation>
        <location evidence="1">Cell membrane</location>
        <topology evidence="1">Single-pass type I membrane protein</topology>
    </subcellularLocation>
</comment>
<evidence type="ECO:0000256" key="13">
    <source>
        <dbReference type="SAM" id="SignalP"/>
    </source>
</evidence>
<evidence type="ECO:0000256" key="9">
    <source>
        <dbReference type="ARBA" id="ARBA00023136"/>
    </source>
</evidence>
<dbReference type="InterPro" id="IPR032675">
    <property type="entry name" value="LRR_dom_sf"/>
</dbReference>
<keyword evidence="15" id="KW-0808">Transferase</keyword>